<evidence type="ECO:0000256" key="1">
    <source>
        <dbReference type="SAM" id="Phobius"/>
    </source>
</evidence>
<protein>
    <submittedName>
        <fullName evidence="2">Uncharacterized protein</fullName>
    </submittedName>
</protein>
<evidence type="ECO:0000313" key="2">
    <source>
        <dbReference type="EMBL" id="KAG9233439.1"/>
    </source>
</evidence>
<feature type="transmembrane region" description="Helical" evidence="1">
    <location>
        <begin position="54"/>
        <end position="73"/>
    </location>
</feature>
<sequence length="104" mass="12709">MLPDAHLSISAHLRKARDNCWKWPESHVGLVLVHLWLTLLLFRYWRYWSPCGKYLITFIFILYFCSWPVLYFVEIWPCHYVSQYISMLYEWPTSETSQTISTWQ</sequence>
<keyword evidence="1" id="KW-0812">Transmembrane</keyword>
<feature type="transmembrane region" description="Helical" evidence="1">
    <location>
        <begin position="26"/>
        <end position="42"/>
    </location>
</feature>
<evidence type="ECO:0000313" key="3">
    <source>
        <dbReference type="Proteomes" id="UP000824998"/>
    </source>
</evidence>
<dbReference type="EMBL" id="MU251500">
    <property type="protein sequence ID" value="KAG9233439.1"/>
    <property type="molecule type" value="Genomic_DNA"/>
</dbReference>
<accession>A0A9P7YGV9</accession>
<dbReference type="Proteomes" id="UP000824998">
    <property type="component" value="Unassembled WGS sequence"/>
</dbReference>
<keyword evidence="1" id="KW-1133">Transmembrane helix</keyword>
<keyword evidence="3" id="KW-1185">Reference proteome</keyword>
<dbReference type="AlphaFoldDB" id="A0A9P7YGV9"/>
<organism evidence="2 3">
    <name type="scientific">Amylocarpus encephaloides</name>
    <dbReference type="NCBI Taxonomy" id="45428"/>
    <lineage>
        <taxon>Eukaryota</taxon>
        <taxon>Fungi</taxon>
        <taxon>Dikarya</taxon>
        <taxon>Ascomycota</taxon>
        <taxon>Pezizomycotina</taxon>
        <taxon>Leotiomycetes</taxon>
        <taxon>Helotiales</taxon>
        <taxon>Helotiales incertae sedis</taxon>
        <taxon>Amylocarpus</taxon>
    </lineage>
</organism>
<gene>
    <name evidence="2" type="ORF">BJ875DRAFT_464100</name>
</gene>
<keyword evidence="1" id="KW-0472">Membrane</keyword>
<reference evidence="2" key="1">
    <citation type="journal article" date="2021" name="IMA Fungus">
        <title>Genomic characterization of three marine fungi, including Emericellopsis atlantica sp. nov. with signatures of a generalist lifestyle and marine biomass degradation.</title>
        <authorList>
            <person name="Hagestad O.C."/>
            <person name="Hou L."/>
            <person name="Andersen J.H."/>
            <person name="Hansen E.H."/>
            <person name="Altermark B."/>
            <person name="Li C."/>
            <person name="Kuhnert E."/>
            <person name="Cox R.J."/>
            <person name="Crous P.W."/>
            <person name="Spatafora J.W."/>
            <person name="Lail K."/>
            <person name="Amirebrahimi M."/>
            <person name="Lipzen A."/>
            <person name="Pangilinan J."/>
            <person name="Andreopoulos W."/>
            <person name="Hayes R.D."/>
            <person name="Ng V."/>
            <person name="Grigoriev I.V."/>
            <person name="Jackson S.A."/>
            <person name="Sutton T.D.S."/>
            <person name="Dobson A.D.W."/>
            <person name="Rama T."/>
        </authorList>
    </citation>
    <scope>NUCLEOTIDE SEQUENCE</scope>
    <source>
        <strain evidence="2">TRa018bII</strain>
    </source>
</reference>
<comment type="caution">
    <text evidence="2">The sequence shown here is derived from an EMBL/GenBank/DDBJ whole genome shotgun (WGS) entry which is preliminary data.</text>
</comment>
<proteinExistence type="predicted"/>
<name>A0A9P7YGV9_9HELO</name>